<evidence type="ECO:0000313" key="4">
    <source>
        <dbReference type="Proteomes" id="UP000614741"/>
    </source>
</evidence>
<dbReference type="RefSeq" id="WP_203674890.1">
    <property type="nucleotide sequence ID" value="NZ_BONP01000016.1"/>
</dbReference>
<protein>
    <recommendedName>
        <fullName evidence="2">ANTAR domain-containing protein</fullName>
    </recommendedName>
</protein>
<comment type="caution">
    <text evidence="3">The sequence shown here is derived from an EMBL/GenBank/DDBJ whole genome shotgun (WGS) entry which is preliminary data.</text>
</comment>
<dbReference type="InterPro" id="IPR011006">
    <property type="entry name" value="CheY-like_superfamily"/>
</dbReference>
<dbReference type="Pfam" id="PF03861">
    <property type="entry name" value="ANTAR"/>
    <property type="match status" value="1"/>
</dbReference>
<dbReference type="InterPro" id="IPR005561">
    <property type="entry name" value="ANTAR"/>
</dbReference>
<organism evidence="3 4">
    <name type="scientific">Cellulomonas phragmiteti</name>
    <dbReference type="NCBI Taxonomy" id="478780"/>
    <lineage>
        <taxon>Bacteria</taxon>
        <taxon>Bacillati</taxon>
        <taxon>Actinomycetota</taxon>
        <taxon>Actinomycetes</taxon>
        <taxon>Micrococcales</taxon>
        <taxon>Cellulomonadaceae</taxon>
        <taxon>Cellulomonas</taxon>
    </lineage>
</organism>
<sequence>MLTSVAARTDAAVDWSQVTAELGTTAALLAAMVADRVALDDLRQDVDDLTAAMRTRAVIDQAIGVVMASRRCTPAQALDTLRTASQHHNEKVSAVAARVVGRVAGRPVPPPEPFLPRRRTPGRSSAPA</sequence>
<dbReference type="PROSITE" id="PS50921">
    <property type="entry name" value="ANTAR"/>
    <property type="match status" value="1"/>
</dbReference>
<dbReference type="Gene3D" id="1.10.10.10">
    <property type="entry name" value="Winged helix-like DNA-binding domain superfamily/Winged helix DNA-binding domain"/>
    <property type="match status" value="1"/>
</dbReference>
<feature type="domain" description="ANTAR" evidence="2">
    <location>
        <begin position="39"/>
        <end position="100"/>
    </location>
</feature>
<dbReference type="EMBL" id="BONP01000016">
    <property type="protein sequence ID" value="GIG40835.1"/>
    <property type="molecule type" value="Genomic_DNA"/>
</dbReference>
<dbReference type="InterPro" id="IPR036388">
    <property type="entry name" value="WH-like_DNA-bd_sf"/>
</dbReference>
<name>A0ABQ4DNB8_9CELL</name>
<evidence type="ECO:0000256" key="1">
    <source>
        <dbReference type="SAM" id="MobiDB-lite"/>
    </source>
</evidence>
<evidence type="ECO:0000259" key="2">
    <source>
        <dbReference type="PROSITE" id="PS50921"/>
    </source>
</evidence>
<keyword evidence="4" id="KW-1185">Reference proteome</keyword>
<dbReference type="Proteomes" id="UP000614741">
    <property type="component" value="Unassembled WGS sequence"/>
</dbReference>
<gene>
    <name evidence="3" type="ORF">Cph01nite_25970</name>
</gene>
<dbReference type="SMART" id="SM01012">
    <property type="entry name" value="ANTAR"/>
    <property type="match status" value="1"/>
</dbReference>
<proteinExistence type="predicted"/>
<reference evidence="3 4" key="1">
    <citation type="submission" date="2021-01" db="EMBL/GenBank/DDBJ databases">
        <title>Whole genome shotgun sequence of Cellulomonas phragmiteti NBRC 110785.</title>
        <authorList>
            <person name="Komaki H."/>
            <person name="Tamura T."/>
        </authorList>
    </citation>
    <scope>NUCLEOTIDE SEQUENCE [LARGE SCALE GENOMIC DNA]</scope>
    <source>
        <strain evidence="3 4">NBRC 110785</strain>
    </source>
</reference>
<dbReference type="SUPFAM" id="SSF52172">
    <property type="entry name" value="CheY-like"/>
    <property type="match status" value="1"/>
</dbReference>
<feature type="region of interest" description="Disordered" evidence="1">
    <location>
        <begin position="104"/>
        <end position="128"/>
    </location>
</feature>
<accession>A0ABQ4DNB8</accession>
<evidence type="ECO:0000313" key="3">
    <source>
        <dbReference type="EMBL" id="GIG40835.1"/>
    </source>
</evidence>